<keyword evidence="1" id="KW-0175">Coiled coil</keyword>
<reference evidence="4 5" key="1">
    <citation type="journal article" date="2019" name="Sci. Rep.">
        <title>A high-quality genome of Eragrostis curvula grass provides insights into Poaceae evolution and supports new strategies to enhance forage quality.</title>
        <authorList>
            <person name="Carballo J."/>
            <person name="Santos B.A.C.M."/>
            <person name="Zappacosta D."/>
            <person name="Garbus I."/>
            <person name="Selva J.P."/>
            <person name="Gallo C.A."/>
            <person name="Diaz A."/>
            <person name="Albertini E."/>
            <person name="Caccamo M."/>
            <person name="Echenique V."/>
        </authorList>
    </citation>
    <scope>NUCLEOTIDE SEQUENCE [LARGE SCALE GENOMIC DNA]</scope>
    <source>
        <strain evidence="5">cv. Victoria</strain>
        <tissue evidence="4">Leaf</tissue>
    </source>
</reference>
<organism evidence="4 5">
    <name type="scientific">Eragrostis curvula</name>
    <name type="common">weeping love grass</name>
    <dbReference type="NCBI Taxonomy" id="38414"/>
    <lineage>
        <taxon>Eukaryota</taxon>
        <taxon>Viridiplantae</taxon>
        <taxon>Streptophyta</taxon>
        <taxon>Embryophyta</taxon>
        <taxon>Tracheophyta</taxon>
        <taxon>Spermatophyta</taxon>
        <taxon>Magnoliopsida</taxon>
        <taxon>Liliopsida</taxon>
        <taxon>Poales</taxon>
        <taxon>Poaceae</taxon>
        <taxon>PACMAD clade</taxon>
        <taxon>Chloridoideae</taxon>
        <taxon>Eragrostideae</taxon>
        <taxon>Eragrostidinae</taxon>
        <taxon>Eragrostis</taxon>
    </lineage>
</organism>
<feature type="transmembrane region" description="Helical" evidence="3">
    <location>
        <begin position="203"/>
        <end position="224"/>
    </location>
</feature>
<evidence type="ECO:0000256" key="1">
    <source>
        <dbReference type="SAM" id="Coils"/>
    </source>
</evidence>
<evidence type="ECO:0000256" key="2">
    <source>
        <dbReference type="SAM" id="MobiDB-lite"/>
    </source>
</evidence>
<sequence length="233" mass="26032">MGNSDSDANNGVFEEASVGKFENGGTNTGLDPYVDSVALLQSAQEALENEIQKFVEIRKETDESSRTKAGRSNCSDQEKDSKILELDALNQIQAQEACRSNLLSLQSDIEQLLLDKMEAEIHCFILTRASQAWKSMTKDQVASYETQKSLPGDHKSIETKLRHAENRAMMLEEMVDKLEAQCKELSEASEVLRLKARASKTSMFCSLQLVMLCIALWTLLVRFLPSSTEFVPT</sequence>
<proteinExistence type="predicted"/>
<evidence type="ECO:0000313" key="5">
    <source>
        <dbReference type="Proteomes" id="UP000324897"/>
    </source>
</evidence>
<dbReference type="PANTHER" id="PTHR34562:SF8">
    <property type="entry name" value="WPP DOMAIN-INTERACTING PROTEIN 1"/>
    <property type="match status" value="1"/>
</dbReference>
<evidence type="ECO:0000256" key="3">
    <source>
        <dbReference type="SAM" id="Phobius"/>
    </source>
</evidence>
<protein>
    <submittedName>
        <fullName evidence="4">Uncharacterized protein</fullName>
    </submittedName>
</protein>
<name>A0A5J9TFJ5_9POAL</name>
<dbReference type="Gramene" id="TVU09977">
    <property type="protein sequence ID" value="TVU09977"/>
    <property type="gene ID" value="EJB05_43477"/>
</dbReference>
<evidence type="ECO:0000313" key="4">
    <source>
        <dbReference type="EMBL" id="TVU09977.1"/>
    </source>
</evidence>
<keyword evidence="3" id="KW-0812">Transmembrane</keyword>
<feature type="coiled-coil region" evidence="1">
    <location>
        <begin position="154"/>
        <end position="195"/>
    </location>
</feature>
<feature type="region of interest" description="Disordered" evidence="2">
    <location>
        <begin position="1"/>
        <end position="25"/>
    </location>
</feature>
<comment type="caution">
    <text evidence="4">The sequence shown here is derived from an EMBL/GenBank/DDBJ whole genome shotgun (WGS) entry which is preliminary data.</text>
</comment>
<dbReference type="OrthoDB" id="680851at2759"/>
<keyword evidence="3" id="KW-0472">Membrane</keyword>
<gene>
    <name evidence="4" type="ORF">EJB05_43477</name>
</gene>
<dbReference type="InterPro" id="IPR044696">
    <property type="entry name" value="WIP1/2/3"/>
</dbReference>
<dbReference type="PANTHER" id="PTHR34562">
    <property type="entry name" value="WPP DOMAIN-INTERACTING PROTEIN 2"/>
    <property type="match status" value="1"/>
</dbReference>
<accession>A0A5J9TFJ5</accession>
<dbReference type="AlphaFoldDB" id="A0A5J9TFJ5"/>
<keyword evidence="3" id="KW-1133">Transmembrane helix</keyword>
<keyword evidence="5" id="KW-1185">Reference proteome</keyword>
<dbReference type="EMBL" id="RWGY01000039">
    <property type="protein sequence ID" value="TVU09977.1"/>
    <property type="molecule type" value="Genomic_DNA"/>
</dbReference>
<dbReference type="Proteomes" id="UP000324897">
    <property type="component" value="Chromosome 3"/>
</dbReference>